<dbReference type="GO" id="GO:0004553">
    <property type="term" value="F:hydrolase activity, hydrolyzing O-glycosyl compounds"/>
    <property type="evidence" value="ECO:0007669"/>
    <property type="project" value="InterPro"/>
</dbReference>
<evidence type="ECO:0000313" key="5">
    <source>
        <dbReference type="Proteomes" id="UP000252415"/>
    </source>
</evidence>
<comment type="caution">
    <text evidence="4">The sequence shown here is derived from an EMBL/GenBank/DDBJ whole genome shotgun (WGS) entry which is preliminary data.</text>
</comment>
<evidence type="ECO:0000256" key="2">
    <source>
        <dbReference type="RuleBase" id="RU003679"/>
    </source>
</evidence>
<proteinExistence type="inferred from homology"/>
<dbReference type="PRINTS" id="PR00742">
    <property type="entry name" value="GLHYDRLASE35"/>
</dbReference>
<protein>
    <submittedName>
        <fullName evidence="4">Beta-galactosidase</fullName>
    </submittedName>
</protein>
<feature type="domain" description="Glycoside hydrolase 35 catalytic" evidence="3">
    <location>
        <begin position="20"/>
        <end position="317"/>
    </location>
</feature>
<sequence length="929" mass="102328">MSMETQARTVVEFEAEAVRIHNKPHILLCASLFYFRIPRALWKERMEQLKDFGYNSIDVYFPWNYHEPEEGEWDFSGERDVAAFLAAAAEAGLWVVARPGPYICSEWDGGALPAYLLAKEGMKLRDNDSEYLHYVSGWFDRILPLLKTNQAGEGGTVIAVQLDNELDFYGCTDPEGYIAALRDMALSHGIKVPIFACAGQGGLLQASGLAEDVVPTCNFYPDNRDPEFEEKVLHYRDLLAGMGYPLLVTETNRAHYLLRRLLSCGAKLLGPYLQVSGTDFGFTNATNNWGKPLAFMTSDYDFGGMISPEGHIREEAYEGRLLSRLIDAYGAALAEASVASTSSGAISLAGECKNVIGPYALELKGGGSLLFVTNLEDIDREIAIVPANEPAKGAFKLRAGRSLSLPFQVPLATWGFEGRLESSTAELYMAEGGAAGSLLAFHTEGRGEIILLIDRPLEVESVNAAAEYRDERLVVAFDGKDEASCSIHFHSGRELKLFISDRLKALYTEGVDETGTLKFGEPYRYPDSPEEAAAEWKLSELDASQPMTDVNKRISREKADFLEREGVFRGYAWYEADVQVPDGKTVEGVLIRQGSDVISLYTGDRYAGTVTPGGGSSFIPLSGGLQGERLSARVEIWGHSNFDDVRLPGLRLQAMKGIKGMSAVTEVRELTRNWSVYRASDRTLPEELTDPIDCSMWPIVNFGGWMSPDHPAFEYYRRSFTASGDANSWTLHFKDLQSLARLFVNGKEIGTVNPFDPYIDISAFVSAGQTVQLMVYVERVLGLSAGRVHLYEGVEAEGWTVSAAEEEELLTHAGLLKEYASSVQLPVALEPGATAWLYASTVNSDAGKGWRAKVTGTGLKLTVFLEDRIVGRLWLPCGSDRPVLTGGSPDSFYLPGAWYQEGKGRLSIMLEAVDRNQQGRLESIQFISV</sequence>
<dbReference type="SUPFAM" id="SSF51445">
    <property type="entry name" value="(Trans)glycosidases"/>
    <property type="match status" value="1"/>
</dbReference>
<name>A0A368W3C6_9BACL</name>
<dbReference type="Pfam" id="PF01301">
    <property type="entry name" value="Glyco_hydro_35"/>
    <property type="match status" value="1"/>
</dbReference>
<organism evidence="4 5">
    <name type="scientific">Paenibacillus prosopidis</name>
    <dbReference type="NCBI Taxonomy" id="630520"/>
    <lineage>
        <taxon>Bacteria</taxon>
        <taxon>Bacillati</taxon>
        <taxon>Bacillota</taxon>
        <taxon>Bacilli</taxon>
        <taxon>Bacillales</taxon>
        <taxon>Paenibacillaceae</taxon>
        <taxon>Paenibacillus</taxon>
    </lineage>
</organism>
<dbReference type="Proteomes" id="UP000252415">
    <property type="component" value="Unassembled WGS sequence"/>
</dbReference>
<evidence type="ECO:0000313" key="4">
    <source>
        <dbReference type="EMBL" id="RCW48466.1"/>
    </source>
</evidence>
<dbReference type="InterPro" id="IPR017853">
    <property type="entry name" value="GH"/>
</dbReference>
<dbReference type="RefSeq" id="WP_181873466.1">
    <property type="nucleotide sequence ID" value="NZ_QPJD01000006.1"/>
</dbReference>
<dbReference type="Gene3D" id="2.60.120.260">
    <property type="entry name" value="Galactose-binding domain-like"/>
    <property type="match status" value="2"/>
</dbReference>
<gene>
    <name evidence="4" type="ORF">DFP97_106166</name>
</gene>
<dbReference type="PANTHER" id="PTHR23421">
    <property type="entry name" value="BETA-GALACTOSIDASE RELATED"/>
    <property type="match status" value="1"/>
</dbReference>
<dbReference type="InterPro" id="IPR008979">
    <property type="entry name" value="Galactose-bd-like_sf"/>
</dbReference>
<dbReference type="InterPro" id="IPR031330">
    <property type="entry name" value="Gly_Hdrlase_35_cat"/>
</dbReference>
<comment type="similarity">
    <text evidence="1 2">Belongs to the glycosyl hydrolase 35 family.</text>
</comment>
<dbReference type="GO" id="GO:0005975">
    <property type="term" value="P:carbohydrate metabolic process"/>
    <property type="evidence" value="ECO:0007669"/>
    <property type="project" value="InterPro"/>
</dbReference>
<reference evidence="4 5" key="1">
    <citation type="submission" date="2018-07" db="EMBL/GenBank/DDBJ databases">
        <title>Genomic Encyclopedia of Type Strains, Phase III (KMG-III): the genomes of soil and plant-associated and newly described type strains.</title>
        <authorList>
            <person name="Whitman W."/>
        </authorList>
    </citation>
    <scope>NUCLEOTIDE SEQUENCE [LARGE SCALE GENOMIC DNA]</scope>
    <source>
        <strain evidence="4 5">CECT 7506</strain>
    </source>
</reference>
<evidence type="ECO:0000259" key="3">
    <source>
        <dbReference type="Pfam" id="PF01301"/>
    </source>
</evidence>
<evidence type="ECO:0000256" key="1">
    <source>
        <dbReference type="ARBA" id="ARBA00009809"/>
    </source>
</evidence>
<dbReference type="Gene3D" id="3.20.20.80">
    <property type="entry name" value="Glycosidases"/>
    <property type="match status" value="1"/>
</dbReference>
<dbReference type="SUPFAM" id="SSF49785">
    <property type="entry name" value="Galactose-binding domain-like"/>
    <property type="match status" value="1"/>
</dbReference>
<dbReference type="InterPro" id="IPR001944">
    <property type="entry name" value="Glycoside_Hdrlase_35"/>
</dbReference>
<dbReference type="EMBL" id="QPJD01000006">
    <property type="protein sequence ID" value="RCW48466.1"/>
    <property type="molecule type" value="Genomic_DNA"/>
</dbReference>
<keyword evidence="5" id="KW-1185">Reference proteome</keyword>
<dbReference type="AlphaFoldDB" id="A0A368W3C6"/>
<accession>A0A368W3C6</accession>